<gene>
    <name evidence="2" type="ORF">CQA53_00415</name>
</gene>
<evidence type="ECO:0000256" key="1">
    <source>
        <dbReference type="SAM" id="Phobius"/>
    </source>
</evidence>
<evidence type="ECO:0008006" key="4">
    <source>
        <dbReference type="Google" id="ProtNLM"/>
    </source>
</evidence>
<evidence type="ECO:0000313" key="3">
    <source>
        <dbReference type="Proteomes" id="UP000256379"/>
    </source>
</evidence>
<keyword evidence="1" id="KW-1133">Transmembrane helix</keyword>
<organism evidence="2 3">
    <name type="scientific">Helicobacter didelphidarum</name>
    <dbReference type="NCBI Taxonomy" id="2040648"/>
    <lineage>
        <taxon>Bacteria</taxon>
        <taxon>Pseudomonadati</taxon>
        <taxon>Campylobacterota</taxon>
        <taxon>Epsilonproteobacteria</taxon>
        <taxon>Campylobacterales</taxon>
        <taxon>Helicobacteraceae</taxon>
        <taxon>Helicobacter</taxon>
    </lineage>
</organism>
<name>A0A3D8ISD2_9HELI</name>
<reference evidence="2 3" key="1">
    <citation type="submission" date="2018-04" db="EMBL/GenBank/DDBJ databases">
        <title>Novel Campyloabacter and Helicobacter Species and Strains.</title>
        <authorList>
            <person name="Mannion A.J."/>
            <person name="Shen Z."/>
            <person name="Fox J.G."/>
        </authorList>
    </citation>
    <scope>NUCLEOTIDE SEQUENCE [LARGE SCALE GENOMIC DNA]</scope>
    <source>
        <strain evidence="2 3">MIT 17-337</strain>
    </source>
</reference>
<dbReference type="AlphaFoldDB" id="A0A3D8ISD2"/>
<evidence type="ECO:0000313" key="2">
    <source>
        <dbReference type="EMBL" id="RDU67524.1"/>
    </source>
</evidence>
<dbReference type="OrthoDB" id="5325676at2"/>
<dbReference type="Proteomes" id="UP000256379">
    <property type="component" value="Unassembled WGS sequence"/>
</dbReference>
<sequence length="262" mass="29465">MFWVKSISIAVVLLALFVGGILFDIFVVKKMPVSLHSGNKDSLKISQQIKVNKMVTPTSFRVRIAIRGNMKLRLLTTINEVERQQIMTTFNTIIALIKENSSICSGGENSIGPEEYWENNGKTKQGYNAIIQARCEFNESQKDTYITFLNKVIVATQANDLLAVSVPPLESFVPEKERAKYTGELKDSIIQQAKDMSQYYAKNLSTTCKISKIDFPYVHFPMSMVLNAKSVVADSDTRIDVKLPVPEEQEVRIDANVEISCE</sequence>
<dbReference type="EMBL" id="NXLQ01000001">
    <property type="protein sequence ID" value="RDU67524.1"/>
    <property type="molecule type" value="Genomic_DNA"/>
</dbReference>
<keyword evidence="3" id="KW-1185">Reference proteome</keyword>
<comment type="caution">
    <text evidence="2">The sequence shown here is derived from an EMBL/GenBank/DDBJ whole genome shotgun (WGS) entry which is preliminary data.</text>
</comment>
<protein>
    <recommendedName>
        <fullName evidence="4">SIMPL domain-containing protein</fullName>
    </recommendedName>
</protein>
<keyword evidence="1" id="KW-0472">Membrane</keyword>
<proteinExistence type="predicted"/>
<keyword evidence="1" id="KW-0812">Transmembrane</keyword>
<dbReference type="RefSeq" id="WP_115542052.1">
    <property type="nucleotide sequence ID" value="NZ_NXLQ01000001.1"/>
</dbReference>
<feature type="transmembrane region" description="Helical" evidence="1">
    <location>
        <begin position="6"/>
        <end position="27"/>
    </location>
</feature>
<accession>A0A3D8ISD2</accession>